<proteinExistence type="predicted"/>
<feature type="region of interest" description="Disordered" evidence="1">
    <location>
        <begin position="52"/>
        <end position="71"/>
    </location>
</feature>
<dbReference type="EMBL" id="BLXT01008440">
    <property type="protein sequence ID" value="GFO48739.1"/>
    <property type="molecule type" value="Genomic_DNA"/>
</dbReference>
<protein>
    <submittedName>
        <fullName evidence="2">Uncharacterized protein</fullName>
    </submittedName>
</protein>
<dbReference type="Proteomes" id="UP000735302">
    <property type="component" value="Unassembled WGS sequence"/>
</dbReference>
<comment type="caution">
    <text evidence="2">The sequence shown here is derived from an EMBL/GenBank/DDBJ whole genome shotgun (WGS) entry which is preliminary data.</text>
</comment>
<organism evidence="2 3">
    <name type="scientific">Plakobranchus ocellatus</name>
    <dbReference type="NCBI Taxonomy" id="259542"/>
    <lineage>
        <taxon>Eukaryota</taxon>
        <taxon>Metazoa</taxon>
        <taxon>Spiralia</taxon>
        <taxon>Lophotrochozoa</taxon>
        <taxon>Mollusca</taxon>
        <taxon>Gastropoda</taxon>
        <taxon>Heterobranchia</taxon>
        <taxon>Euthyneura</taxon>
        <taxon>Panpulmonata</taxon>
        <taxon>Sacoglossa</taxon>
        <taxon>Placobranchoidea</taxon>
        <taxon>Plakobranchidae</taxon>
        <taxon>Plakobranchus</taxon>
    </lineage>
</organism>
<name>A0AAV4DXD3_9GAST</name>
<gene>
    <name evidence="2" type="ORF">PoB_007524400</name>
</gene>
<sequence>MPHTIETAGRGPPVTSRQCDQTRLFCCGECDKCMTDRSISISSARQETKLVTRLTQPCQSRDEKRSQKRHLSSSLSMLITSLLAEGMNWKERSGKNCRSHSKTCWRPQTAAPLLELARFQLIKSRLSCLARLDSNGYTVTPGSNA</sequence>
<evidence type="ECO:0000313" key="3">
    <source>
        <dbReference type="Proteomes" id="UP000735302"/>
    </source>
</evidence>
<evidence type="ECO:0000256" key="1">
    <source>
        <dbReference type="SAM" id="MobiDB-lite"/>
    </source>
</evidence>
<dbReference type="AlphaFoldDB" id="A0AAV4DXD3"/>
<reference evidence="2 3" key="1">
    <citation type="journal article" date="2021" name="Elife">
        <title>Chloroplast acquisition without the gene transfer in kleptoplastic sea slugs, Plakobranchus ocellatus.</title>
        <authorList>
            <person name="Maeda T."/>
            <person name="Takahashi S."/>
            <person name="Yoshida T."/>
            <person name="Shimamura S."/>
            <person name="Takaki Y."/>
            <person name="Nagai Y."/>
            <person name="Toyoda A."/>
            <person name="Suzuki Y."/>
            <person name="Arimoto A."/>
            <person name="Ishii H."/>
            <person name="Satoh N."/>
            <person name="Nishiyama T."/>
            <person name="Hasebe M."/>
            <person name="Maruyama T."/>
            <person name="Minagawa J."/>
            <person name="Obokata J."/>
            <person name="Shigenobu S."/>
        </authorList>
    </citation>
    <scope>NUCLEOTIDE SEQUENCE [LARGE SCALE GENOMIC DNA]</scope>
</reference>
<keyword evidence="3" id="KW-1185">Reference proteome</keyword>
<evidence type="ECO:0000313" key="2">
    <source>
        <dbReference type="EMBL" id="GFO48739.1"/>
    </source>
</evidence>
<accession>A0AAV4DXD3</accession>